<comment type="caution">
    <text evidence="2">The sequence shown here is derived from an EMBL/GenBank/DDBJ whole genome shotgun (WGS) entry which is preliminary data.</text>
</comment>
<proteinExistence type="predicted"/>
<dbReference type="PRINTS" id="PR00368">
    <property type="entry name" value="FADPNR"/>
</dbReference>
<evidence type="ECO:0000313" key="2">
    <source>
        <dbReference type="EMBL" id="NCN64956.1"/>
    </source>
</evidence>
<organism evidence="2 3">
    <name type="scientific">Candidatus Altarchaeum hamiconexum</name>
    <dbReference type="NCBI Taxonomy" id="1803513"/>
    <lineage>
        <taxon>Archaea</taxon>
        <taxon>Candidatus Altarchaeota</taxon>
        <taxon>Candidatus Altiarchaeia</taxon>
        <taxon>Candidatus Altarchaeales</taxon>
        <taxon>Candidatus Altarchaeaceae</taxon>
        <taxon>Candidatus Altarchaeum</taxon>
    </lineage>
</organism>
<dbReference type="Pfam" id="PF13450">
    <property type="entry name" value="NAD_binding_8"/>
    <property type="match status" value="1"/>
</dbReference>
<reference evidence="2" key="1">
    <citation type="submission" date="2019-11" db="EMBL/GenBank/DDBJ databases">
        <title>Lipid analysis of CO2-rich subsurface aquifers suggests an autotrophy-based deep biosphere with lysolipids enriched in CPR bacteria.</title>
        <authorList>
            <person name="Probst A.J."/>
            <person name="Elling F.J."/>
            <person name="Castelle C.J."/>
            <person name="Zhu Q."/>
            <person name="Elvert M."/>
            <person name="Birarda G."/>
            <person name="Holman H.-Y."/>
            <person name="Lane K.R."/>
            <person name="Ladd B."/>
            <person name="Ryan M.C."/>
            <person name="Woyke T."/>
            <person name="Hinrichs K.-U."/>
            <person name="Banfield J.F."/>
        </authorList>
    </citation>
    <scope>NUCLEOTIDE SEQUENCE</scope>
    <source>
        <strain evidence="2">CG_2015-01_33_1645</strain>
    </source>
</reference>
<dbReference type="InterPro" id="IPR028348">
    <property type="entry name" value="FAD-binding_protein"/>
</dbReference>
<feature type="domain" description="FAD-dependent protein C-terminal" evidence="1">
    <location>
        <begin position="232"/>
        <end position="411"/>
    </location>
</feature>
<dbReference type="Pfam" id="PF21688">
    <property type="entry name" value="FAD-depend_C"/>
    <property type="match status" value="1"/>
</dbReference>
<dbReference type="PANTHER" id="PTHR43106:SF1">
    <property type="entry name" value="DEHYDROGENASE-RELATED"/>
    <property type="match status" value="1"/>
</dbReference>
<dbReference type="InterPro" id="IPR017900">
    <property type="entry name" value="4Fe4S_Fe_S_CS"/>
</dbReference>
<name>A0A8J7YSJ8_9ARCH</name>
<dbReference type="Gene3D" id="3.50.50.60">
    <property type="entry name" value="FAD/NAD(P)-binding domain"/>
    <property type="match status" value="3"/>
</dbReference>
<gene>
    <name evidence="2" type="ORF">GW910_02615</name>
</gene>
<accession>A0A8J7YSJ8</accession>
<evidence type="ECO:0000313" key="3">
    <source>
        <dbReference type="Proteomes" id="UP000768163"/>
    </source>
</evidence>
<dbReference type="PIRSF" id="PIRSF038984">
    <property type="entry name" value="FAD_binding_protein"/>
    <property type="match status" value="1"/>
</dbReference>
<protein>
    <submittedName>
        <fullName evidence="2">NAD(P)/FAD-dependent oxidoreductase</fullName>
    </submittedName>
</protein>
<dbReference type="EMBL" id="JAACVF010000064">
    <property type="protein sequence ID" value="NCN64956.1"/>
    <property type="molecule type" value="Genomic_DNA"/>
</dbReference>
<evidence type="ECO:0000259" key="1">
    <source>
        <dbReference type="Pfam" id="PF21688"/>
    </source>
</evidence>
<dbReference type="SUPFAM" id="SSF51905">
    <property type="entry name" value="FAD/NAD(P)-binding domain"/>
    <property type="match status" value="1"/>
</dbReference>
<sequence>MDKYDAIIIGAGPAGMFAAYELCKNRNDLKILIIDKGKTVEKRICQMKETEKCINCETCDIMCGVGGAGTFSDGLLNLRPDIGGNLEEFTKNKSDARELVNYVDEVYVKFGAPKEKLGTCQEKIDELKKKSASVGVHFVDIQQRHMGSDGATRVIKNFVNYLKSRNVEILTEEEVEDLIVENNICKGIVLKNHPNRKIFSDQTILCPGRIGVGLTSKVINKHKISARYKAIDIGVRVEIPAIIMDDIISINRDPKFQLWTQQYGDFVRTFCTNHHGFVVKERYKNFVCVNGHSLLNEKSENTNFAFLVKINLTEPLENTTLYGELCAHTATLLGGGKPLIQRLGDLRWGRRSTPERLKRSFVEPTLKDVTPSNLAMVFSHRILADILEGLEKLNAVIPGVASDSTLIYAPEIKFYAMRVEVDKAMQTSVKNLFAAGDGAGLSRDIINASATGVLAGRGILNFLK</sequence>
<dbReference type="Proteomes" id="UP000768163">
    <property type="component" value="Unassembled WGS sequence"/>
</dbReference>
<dbReference type="PROSITE" id="PS00198">
    <property type="entry name" value="4FE4S_FER_1"/>
    <property type="match status" value="1"/>
</dbReference>
<dbReference type="InterPro" id="IPR036188">
    <property type="entry name" value="FAD/NAD-bd_sf"/>
</dbReference>
<dbReference type="PANTHER" id="PTHR43106">
    <property type="entry name" value="DEHYDROGENASE-RELATED"/>
    <property type="match status" value="1"/>
</dbReference>
<dbReference type="InterPro" id="IPR049516">
    <property type="entry name" value="FAD-depend_C"/>
</dbReference>
<dbReference type="AlphaFoldDB" id="A0A8J7YSJ8"/>